<proteinExistence type="predicted"/>
<dbReference type="EMBL" id="JBETME010000020">
    <property type="protein sequence ID" value="MES4993752.1"/>
    <property type="molecule type" value="Genomic_DNA"/>
</dbReference>
<gene>
    <name evidence="1" type="ORF">ABVB70_26000</name>
</gene>
<protein>
    <submittedName>
        <fullName evidence="1">Uncharacterized protein</fullName>
    </submittedName>
</protein>
<dbReference type="Proteomes" id="UP001438189">
    <property type="component" value="Unassembled WGS sequence"/>
</dbReference>
<name>A0ABD5LUZ4_AGRRD</name>
<dbReference type="AlphaFoldDB" id="A0ABD5LUZ4"/>
<organism evidence="1 2">
    <name type="scientific">Agrobacterium radiobacter</name>
    <dbReference type="NCBI Taxonomy" id="362"/>
    <lineage>
        <taxon>Bacteria</taxon>
        <taxon>Pseudomonadati</taxon>
        <taxon>Pseudomonadota</taxon>
        <taxon>Alphaproteobacteria</taxon>
        <taxon>Hyphomicrobiales</taxon>
        <taxon>Rhizobiaceae</taxon>
        <taxon>Rhizobium/Agrobacterium group</taxon>
        <taxon>Agrobacterium</taxon>
        <taxon>Agrobacterium tumefaciens complex</taxon>
    </lineage>
</organism>
<reference evidence="1 2" key="1">
    <citation type="submission" date="2024-06" db="EMBL/GenBank/DDBJ databases">
        <title>Genome sequencing of Agrobacterium spp. from tobacco in Serbia.</title>
        <authorList>
            <person name="Ilicic R.J."/>
            <person name="Studholme D.J."/>
            <person name="Jelusic A."/>
            <person name="Barac G."/>
            <person name="Bagi F."/>
            <person name="Popovic Milovanovic T."/>
        </authorList>
    </citation>
    <scope>NUCLEOTIDE SEQUENCE [LARGE SCALE GENOMIC DNA]</scope>
    <source>
        <strain evidence="1 2">DA1</strain>
    </source>
</reference>
<sequence length="66" mass="7377">MTRKTKRYPVGTMVVVDKLIYEVVRYNGDCVIFSRKGCEFVTAANWLAHMVTDAILPDPRPASSTG</sequence>
<comment type="caution">
    <text evidence="1">The sequence shown here is derived from an EMBL/GenBank/DDBJ whole genome shotgun (WGS) entry which is preliminary data.</text>
</comment>
<evidence type="ECO:0000313" key="2">
    <source>
        <dbReference type="Proteomes" id="UP001438189"/>
    </source>
</evidence>
<evidence type="ECO:0000313" key="1">
    <source>
        <dbReference type="EMBL" id="MES4993752.1"/>
    </source>
</evidence>
<dbReference type="RefSeq" id="WP_080798991.1">
    <property type="nucleotide sequence ID" value="NZ_JBETME010000020.1"/>
</dbReference>
<accession>A0ABD5LUZ4</accession>